<sequence>MPNQDIRTMLQATKEARERAEREFFEKLDHSSLTALALSAADAKRASDDAAEDAKREKQAHLRRAWAEAYLARMAPRMTEYFAKAMKLDPESPLLAELKWRLDPADLDDSDFIESEQGITPRPRVDRHEMYYPLTDVDLVTIRAYPGNIDGELATATFFVVDGPGSHTGISSLADLGLAIARARGKAEAGNEG</sequence>
<dbReference type="RefSeq" id="WP_344298018.1">
    <property type="nucleotide sequence ID" value="NZ_BAAANJ010000028.1"/>
</dbReference>
<protein>
    <submittedName>
        <fullName evidence="1">Uncharacterized protein</fullName>
    </submittedName>
</protein>
<evidence type="ECO:0000313" key="2">
    <source>
        <dbReference type="Proteomes" id="UP001500002"/>
    </source>
</evidence>
<dbReference type="Proteomes" id="UP001500002">
    <property type="component" value="Unassembled WGS sequence"/>
</dbReference>
<evidence type="ECO:0000313" key="1">
    <source>
        <dbReference type="EMBL" id="GAA1821414.1"/>
    </source>
</evidence>
<gene>
    <name evidence="1" type="ORF">GCM10009749_35170</name>
</gene>
<accession>A0ABP4YN95</accession>
<dbReference type="EMBL" id="BAAANJ010000028">
    <property type="protein sequence ID" value="GAA1821414.1"/>
    <property type="molecule type" value="Genomic_DNA"/>
</dbReference>
<comment type="caution">
    <text evidence="1">The sequence shown here is derived from an EMBL/GenBank/DDBJ whole genome shotgun (WGS) entry which is preliminary data.</text>
</comment>
<name>A0ABP4YN95_9MICO</name>
<organism evidence="1 2">
    <name type="scientific">Agromyces neolithicus</name>
    <dbReference type="NCBI Taxonomy" id="269420"/>
    <lineage>
        <taxon>Bacteria</taxon>
        <taxon>Bacillati</taxon>
        <taxon>Actinomycetota</taxon>
        <taxon>Actinomycetes</taxon>
        <taxon>Micrococcales</taxon>
        <taxon>Microbacteriaceae</taxon>
        <taxon>Agromyces</taxon>
    </lineage>
</organism>
<keyword evidence="2" id="KW-1185">Reference proteome</keyword>
<reference evidence="2" key="1">
    <citation type="journal article" date="2019" name="Int. J. Syst. Evol. Microbiol.">
        <title>The Global Catalogue of Microorganisms (GCM) 10K type strain sequencing project: providing services to taxonomists for standard genome sequencing and annotation.</title>
        <authorList>
            <consortium name="The Broad Institute Genomics Platform"/>
            <consortium name="The Broad Institute Genome Sequencing Center for Infectious Disease"/>
            <person name="Wu L."/>
            <person name="Ma J."/>
        </authorList>
    </citation>
    <scope>NUCLEOTIDE SEQUENCE [LARGE SCALE GENOMIC DNA]</scope>
    <source>
        <strain evidence="2">JCM 14322</strain>
    </source>
</reference>
<proteinExistence type="predicted"/>